<reference evidence="6 7" key="1">
    <citation type="submission" date="2019-06" db="EMBL/GenBank/DDBJ databases">
        <title>Genome Sequence of the Brown Rot Fungal Pathogen Monilinia fructicola.</title>
        <authorList>
            <person name="De Miccolis Angelini R.M."/>
            <person name="Landi L."/>
            <person name="Abate D."/>
            <person name="Pollastro S."/>
            <person name="Romanazzi G."/>
            <person name="Faretra F."/>
        </authorList>
    </citation>
    <scope>NUCLEOTIDE SEQUENCE [LARGE SCALE GENOMIC DNA]</scope>
    <source>
        <strain evidence="6 7">Mfrc123</strain>
    </source>
</reference>
<feature type="repeat" description="RCC1" evidence="3">
    <location>
        <begin position="154"/>
        <end position="210"/>
    </location>
</feature>
<dbReference type="InterPro" id="IPR058923">
    <property type="entry name" value="RCC1-like_dom"/>
</dbReference>
<comment type="caution">
    <text evidence="6">The sequence shown here is derived from an EMBL/GenBank/DDBJ whole genome shotgun (WGS) entry which is preliminary data.</text>
</comment>
<evidence type="ECO:0000256" key="1">
    <source>
        <dbReference type="ARBA" id="ARBA00022658"/>
    </source>
</evidence>
<name>A0A5M9JUT9_MONFR</name>
<protein>
    <recommendedName>
        <fullName evidence="5">RCC1-like domain-containing protein</fullName>
    </recommendedName>
</protein>
<keyword evidence="2" id="KW-0677">Repeat</keyword>
<dbReference type="InterPro" id="IPR051553">
    <property type="entry name" value="Ran_GTPase-activating"/>
</dbReference>
<evidence type="ECO:0000256" key="4">
    <source>
        <dbReference type="SAM" id="MobiDB-lite"/>
    </source>
</evidence>
<dbReference type="PROSITE" id="PS50012">
    <property type="entry name" value="RCC1_3"/>
    <property type="match status" value="4"/>
</dbReference>
<dbReference type="SUPFAM" id="SSF50985">
    <property type="entry name" value="RCC1/BLIP-II"/>
    <property type="match status" value="1"/>
</dbReference>
<organism evidence="6 7">
    <name type="scientific">Monilinia fructicola</name>
    <name type="common">Brown rot fungus</name>
    <name type="synonym">Ciboria fructicola</name>
    <dbReference type="NCBI Taxonomy" id="38448"/>
    <lineage>
        <taxon>Eukaryota</taxon>
        <taxon>Fungi</taxon>
        <taxon>Dikarya</taxon>
        <taxon>Ascomycota</taxon>
        <taxon>Pezizomycotina</taxon>
        <taxon>Leotiomycetes</taxon>
        <taxon>Helotiales</taxon>
        <taxon>Sclerotiniaceae</taxon>
        <taxon>Monilinia</taxon>
    </lineage>
</organism>
<feature type="compositionally biased region" description="Low complexity" evidence="4">
    <location>
        <begin position="87"/>
        <end position="97"/>
    </location>
</feature>
<dbReference type="Proteomes" id="UP000322873">
    <property type="component" value="Unassembled WGS sequence"/>
</dbReference>
<accession>A0A5M9JUT9</accession>
<feature type="compositionally biased region" description="Acidic residues" evidence="4">
    <location>
        <begin position="240"/>
        <end position="250"/>
    </location>
</feature>
<evidence type="ECO:0000313" key="7">
    <source>
        <dbReference type="Proteomes" id="UP000322873"/>
    </source>
</evidence>
<feature type="repeat" description="RCC1" evidence="3">
    <location>
        <begin position="534"/>
        <end position="587"/>
    </location>
</feature>
<evidence type="ECO:0000256" key="3">
    <source>
        <dbReference type="PROSITE-ProRule" id="PRU00235"/>
    </source>
</evidence>
<dbReference type="EMBL" id="VICG01000005">
    <property type="protein sequence ID" value="KAA8571879.1"/>
    <property type="molecule type" value="Genomic_DNA"/>
</dbReference>
<feature type="region of interest" description="Disordered" evidence="4">
    <location>
        <begin position="1"/>
        <end position="146"/>
    </location>
</feature>
<dbReference type="PRINTS" id="PR00633">
    <property type="entry name" value="RCCNDNSATION"/>
</dbReference>
<dbReference type="GO" id="GO:0005737">
    <property type="term" value="C:cytoplasm"/>
    <property type="evidence" value="ECO:0007669"/>
    <property type="project" value="TreeGrafter"/>
</dbReference>
<gene>
    <name evidence="6" type="ORF">EYC84_001833</name>
</gene>
<keyword evidence="1" id="KW-0344">Guanine-nucleotide releasing factor</keyword>
<evidence type="ECO:0000259" key="5">
    <source>
        <dbReference type="Pfam" id="PF25390"/>
    </source>
</evidence>
<dbReference type="PANTHER" id="PTHR45982:SF1">
    <property type="entry name" value="REGULATOR OF CHROMOSOME CONDENSATION"/>
    <property type="match status" value="1"/>
</dbReference>
<proteinExistence type="predicted"/>
<dbReference type="Gene3D" id="2.130.10.30">
    <property type="entry name" value="Regulator of chromosome condensation 1/beta-lactamase-inhibitor protein II"/>
    <property type="match status" value="1"/>
</dbReference>
<feature type="region of interest" description="Disordered" evidence="4">
    <location>
        <begin position="224"/>
        <end position="255"/>
    </location>
</feature>
<dbReference type="GO" id="GO:0005085">
    <property type="term" value="F:guanyl-nucleotide exchange factor activity"/>
    <property type="evidence" value="ECO:0007669"/>
    <property type="project" value="TreeGrafter"/>
</dbReference>
<feature type="repeat" description="RCC1" evidence="3">
    <location>
        <begin position="412"/>
        <end position="468"/>
    </location>
</feature>
<dbReference type="Pfam" id="PF25390">
    <property type="entry name" value="WD40_RLD"/>
    <property type="match status" value="1"/>
</dbReference>
<dbReference type="PANTHER" id="PTHR45982">
    <property type="entry name" value="REGULATOR OF CHROMOSOME CONDENSATION"/>
    <property type="match status" value="1"/>
</dbReference>
<dbReference type="InterPro" id="IPR009091">
    <property type="entry name" value="RCC1/BLIP-II"/>
</dbReference>
<evidence type="ECO:0000313" key="6">
    <source>
        <dbReference type="EMBL" id="KAA8571879.1"/>
    </source>
</evidence>
<dbReference type="PROSITE" id="PS00626">
    <property type="entry name" value="RCC1_2"/>
    <property type="match status" value="1"/>
</dbReference>
<dbReference type="VEuPathDB" id="FungiDB:MFRU_035g00900"/>
<sequence length="594" mass="62262">MAPRKSKAAVAEKPPANVGVKRTRAPPKSTTATEASKVTKKPAKKAAPAKTSKAAATKASATKAAAPKATAPKVPAPKAAPKKAASKKAAPAPKASAEPIEAKETDVESEAEESLVPKPAASRKRSRTQEPEALPAAKKLKLGPTINTPPVERLDVYVFGGGENNELGLGAKKIDGKSPSDVKRPRYNPFLKGVTQIAVGGMHCVALTDDQKILTWGVSDGGPLGRDTSSYEAPAKDIDADSDSEDEDDITLNPVESTPTAINTEFLEGRKVVQVLASDSASFVLTEDGYVYGWGSFVVSQLPNLPCMSANNNREMMVSLVFTADGAAKAAKEKDGDAKKKLQIQTEPIIISGLKNIKSLARGSNHILALDKKGTVFHMGSTRAKSTWPKVLKNCKSIAAGAYHSFAINNKDQVVSWGLNNYGQTGIATNAGGDDAIISNPTVVTSFEGFNVAQIKGCLHHTIACTKDQQVLVVGRCDEGQTGLDLASIDQDNLIISSTTSKPAILKTPTVVPGITATFVSGAIDNSIAIAEDGKVWAWGYSENYRTGLGTDDTIWTPTAVENTAIKGKKMTFAGCGGQFSVLAGPEVELTNGA</sequence>
<feature type="compositionally biased region" description="Low complexity" evidence="4">
    <location>
        <begin position="45"/>
        <end position="79"/>
    </location>
</feature>
<feature type="repeat" description="RCC1" evidence="3">
    <location>
        <begin position="211"/>
        <end position="288"/>
    </location>
</feature>
<evidence type="ECO:0000256" key="2">
    <source>
        <dbReference type="ARBA" id="ARBA00022737"/>
    </source>
</evidence>
<keyword evidence="7" id="KW-1185">Reference proteome</keyword>
<dbReference type="AlphaFoldDB" id="A0A5M9JUT9"/>
<feature type="domain" description="RCC1-like" evidence="5">
    <location>
        <begin position="155"/>
        <end position="583"/>
    </location>
</feature>
<dbReference type="InterPro" id="IPR000408">
    <property type="entry name" value="Reg_chr_condens"/>
</dbReference>